<dbReference type="GO" id="GO:0005829">
    <property type="term" value="C:cytosol"/>
    <property type="evidence" value="ECO:0007669"/>
    <property type="project" value="TreeGrafter"/>
</dbReference>
<evidence type="ECO:0000313" key="8">
    <source>
        <dbReference type="EMBL" id="ADK83320.1"/>
    </source>
</evidence>
<evidence type="ECO:0000256" key="2">
    <source>
        <dbReference type="ARBA" id="ARBA00001997"/>
    </source>
</evidence>
<evidence type="ECO:0000256" key="4">
    <source>
        <dbReference type="ARBA" id="ARBA00019595"/>
    </source>
</evidence>
<evidence type="ECO:0000256" key="6">
    <source>
        <dbReference type="PIRSR" id="PIRSR600888-3"/>
    </source>
</evidence>
<evidence type="ECO:0000256" key="1">
    <source>
        <dbReference type="ARBA" id="ARBA00001298"/>
    </source>
</evidence>
<dbReference type="GO" id="GO:0008830">
    <property type="term" value="F:dTDP-4-dehydrorhamnose 3,5-epimerase activity"/>
    <property type="evidence" value="ECO:0007669"/>
    <property type="project" value="UniProtKB-UniRule"/>
</dbReference>
<comment type="similarity">
    <text evidence="7">Belongs to the dTDP-4-dehydrorhamnose 3,5-epimerase family.</text>
</comment>
<comment type="catalytic activity">
    <reaction evidence="1 7">
        <text>dTDP-4-dehydro-6-deoxy-alpha-D-glucose = dTDP-4-dehydro-beta-L-rhamnose</text>
        <dbReference type="Rhea" id="RHEA:16969"/>
        <dbReference type="ChEBI" id="CHEBI:57649"/>
        <dbReference type="ChEBI" id="CHEBI:62830"/>
        <dbReference type="EC" id="5.1.3.13"/>
    </reaction>
</comment>
<dbReference type="CDD" id="cd00438">
    <property type="entry name" value="cupin_RmlC"/>
    <property type="match status" value="1"/>
</dbReference>
<dbReference type="SUPFAM" id="SSF51182">
    <property type="entry name" value="RmlC-like cupins"/>
    <property type="match status" value="1"/>
</dbReference>
<dbReference type="AlphaFoldDB" id="E1RA01"/>
<dbReference type="PANTHER" id="PTHR21047:SF2">
    <property type="entry name" value="THYMIDINE DIPHOSPHO-4-KETO-RHAMNOSE 3,5-EPIMERASE"/>
    <property type="match status" value="1"/>
</dbReference>
<name>E1RA01_SEDSS</name>
<dbReference type="HOGENOM" id="CLU_090940_1_1_12"/>
<dbReference type="OrthoDB" id="9800680at2"/>
<dbReference type="STRING" id="573413.Spirs_4246"/>
<dbReference type="GO" id="GO:0019305">
    <property type="term" value="P:dTDP-rhamnose biosynthetic process"/>
    <property type="evidence" value="ECO:0007669"/>
    <property type="project" value="UniProtKB-UniRule"/>
</dbReference>
<comment type="function">
    <text evidence="2 7">Catalyzes the epimerization of the C3' and C5'positions of dTDP-6-deoxy-D-xylo-4-hexulose, forming dTDP-6-deoxy-L-lyxo-4-hexulose.</text>
</comment>
<dbReference type="KEGG" id="ssm:Spirs_4246"/>
<evidence type="ECO:0000256" key="3">
    <source>
        <dbReference type="ARBA" id="ARBA00012098"/>
    </source>
</evidence>
<dbReference type="Gene3D" id="2.60.120.10">
    <property type="entry name" value="Jelly Rolls"/>
    <property type="match status" value="1"/>
</dbReference>
<dbReference type="EC" id="5.1.3.13" evidence="3 7"/>
<accession>E1RA01</accession>
<dbReference type="InterPro" id="IPR000888">
    <property type="entry name" value="RmlC-like"/>
</dbReference>
<evidence type="ECO:0000313" key="9">
    <source>
        <dbReference type="Proteomes" id="UP000002318"/>
    </source>
</evidence>
<comment type="pathway">
    <text evidence="7">Carbohydrate biosynthesis; dTDP-L-rhamnose biosynthesis.</text>
</comment>
<keyword evidence="9" id="KW-1185">Reference proteome</keyword>
<protein>
    <recommendedName>
        <fullName evidence="4 7">dTDP-4-dehydrorhamnose 3,5-epimerase</fullName>
        <ecNumber evidence="3 7">5.1.3.13</ecNumber>
    </recommendedName>
    <alternativeName>
        <fullName evidence="7">Thymidine diphospho-4-keto-rhamnose 3,5-epimerase</fullName>
    </alternativeName>
</protein>
<reference evidence="8 9" key="1">
    <citation type="journal article" date="2010" name="Stand. Genomic Sci.">
        <title>Complete genome sequence of Spirochaeta smaragdinae type strain (SEBR 4228).</title>
        <authorList>
            <person name="Mavromatis K."/>
            <person name="Yasawong M."/>
            <person name="Chertkov O."/>
            <person name="Lapidus A."/>
            <person name="Lucas S."/>
            <person name="Nolan M."/>
            <person name="Del Rio T.G."/>
            <person name="Tice H."/>
            <person name="Cheng J.F."/>
            <person name="Pitluck S."/>
            <person name="Liolios K."/>
            <person name="Ivanova N."/>
            <person name="Tapia R."/>
            <person name="Han C."/>
            <person name="Bruce D."/>
            <person name="Goodwin L."/>
            <person name="Pati A."/>
            <person name="Chen A."/>
            <person name="Palaniappan K."/>
            <person name="Land M."/>
            <person name="Hauser L."/>
            <person name="Chang Y.J."/>
            <person name="Jeffries C.D."/>
            <person name="Detter J.C."/>
            <person name="Rohde M."/>
            <person name="Brambilla E."/>
            <person name="Spring S."/>
            <person name="Goker M."/>
            <person name="Sikorski J."/>
            <person name="Woyke T."/>
            <person name="Bristow J."/>
            <person name="Eisen J.A."/>
            <person name="Markowitz V."/>
            <person name="Hugenholtz P."/>
            <person name="Klenk H.P."/>
            <person name="Kyrpides N.C."/>
        </authorList>
    </citation>
    <scope>NUCLEOTIDE SEQUENCE [LARGE SCALE GENOMIC DNA]</scope>
    <source>
        <strain evidence="9">DSM 11293 / JCM 15392 / SEBR 4228</strain>
    </source>
</reference>
<dbReference type="InterPro" id="IPR014710">
    <property type="entry name" value="RmlC-like_jellyroll"/>
</dbReference>
<dbReference type="Pfam" id="PF00908">
    <property type="entry name" value="dTDP_sugar_isom"/>
    <property type="match status" value="1"/>
</dbReference>
<dbReference type="UniPathway" id="UPA00124"/>
<dbReference type="Proteomes" id="UP000002318">
    <property type="component" value="Chromosome"/>
</dbReference>
<dbReference type="RefSeq" id="WP_013256776.1">
    <property type="nucleotide sequence ID" value="NC_014364.1"/>
</dbReference>
<dbReference type="NCBIfam" id="TIGR01221">
    <property type="entry name" value="rmlC"/>
    <property type="match status" value="1"/>
</dbReference>
<sequence>MPFEFKRLAIEGLVVVKPHAFVDERGFFMETYKASAFQTAGIHEIFVQDNHSRSRKNVIRGLHLQKNPYSQGKLVRCVAGVVWDVAVDLRVGSPTYKQWYGLELSAENRLMFFLPPGFAHGFAVLSDTAESVYKVTAEYAPESDGGIRWNDPDIGIKWPISEDEVLISEKDRGLPWLSDLEEPYV</sequence>
<dbReference type="EMBL" id="CP002116">
    <property type="protein sequence ID" value="ADK83320.1"/>
    <property type="molecule type" value="Genomic_DNA"/>
</dbReference>
<evidence type="ECO:0000256" key="5">
    <source>
        <dbReference type="PIRSR" id="PIRSR600888-1"/>
    </source>
</evidence>
<evidence type="ECO:0000256" key="7">
    <source>
        <dbReference type="RuleBase" id="RU364069"/>
    </source>
</evidence>
<dbReference type="InterPro" id="IPR011051">
    <property type="entry name" value="RmlC_Cupin_sf"/>
</dbReference>
<feature type="site" description="Participates in a stacking interaction with the thymidine ring of dTDP-4-oxo-6-deoxyglucose" evidence="6">
    <location>
        <position position="139"/>
    </location>
</feature>
<proteinExistence type="inferred from homology"/>
<comment type="subunit">
    <text evidence="7">Homodimer.</text>
</comment>
<dbReference type="eggNOG" id="COG1898">
    <property type="taxonomic scope" value="Bacteria"/>
</dbReference>
<dbReference type="GO" id="GO:0000271">
    <property type="term" value="P:polysaccharide biosynthetic process"/>
    <property type="evidence" value="ECO:0007669"/>
    <property type="project" value="TreeGrafter"/>
</dbReference>
<feature type="active site" description="Proton acceptor" evidence="5">
    <location>
        <position position="63"/>
    </location>
</feature>
<keyword evidence="7 8" id="KW-0413">Isomerase</keyword>
<dbReference type="PANTHER" id="PTHR21047">
    <property type="entry name" value="DTDP-6-DEOXY-D-GLUCOSE-3,5 EPIMERASE"/>
    <property type="match status" value="1"/>
</dbReference>
<organism evidence="8 9">
    <name type="scientific">Sediminispirochaeta smaragdinae (strain DSM 11293 / JCM 15392 / SEBR 4228)</name>
    <name type="common">Spirochaeta smaragdinae</name>
    <dbReference type="NCBI Taxonomy" id="573413"/>
    <lineage>
        <taxon>Bacteria</taxon>
        <taxon>Pseudomonadati</taxon>
        <taxon>Spirochaetota</taxon>
        <taxon>Spirochaetia</taxon>
        <taxon>Spirochaetales</taxon>
        <taxon>Spirochaetaceae</taxon>
        <taxon>Sediminispirochaeta</taxon>
    </lineage>
</organism>
<gene>
    <name evidence="8" type="ordered locus">Spirs_4246</name>
</gene>
<feature type="active site" description="Proton donor" evidence="5">
    <location>
        <position position="133"/>
    </location>
</feature>